<dbReference type="PANTHER" id="PTHR42845:SF1">
    <property type="entry name" value="HYDROGENASE SMALL SUBUNIT"/>
    <property type="match status" value="1"/>
</dbReference>
<dbReference type="Pfam" id="PF01058">
    <property type="entry name" value="Oxidored_q6"/>
    <property type="match status" value="1"/>
</dbReference>
<dbReference type="EMBL" id="SORI01000005">
    <property type="protein sequence ID" value="TDY61659.1"/>
    <property type="molecule type" value="Genomic_DNA"/>
</dbReference>
<proteinExistence type="predicted"/>
<keyword evidence="1" id="KW-0560">Oxidoreductase</keyword>
<dbReference type="InterPro" id="IPR037024">
    <property type="entry name" value="NiFe_Hase_small_N_sf"/>
</dbReference>
<dbReference type="SUPFAM" id="SSF56770">
    <property type="entry name" value="HydA/Nqo6-like"/>
    <property type="match status" value="1"/>
</dbReference>
<comment type="caution">
    <text evidence="3">The sequence shown here is derived from an EMBL/GenBank/DDBJ whole genome shotgun (WGS) entry which is preliminary data.</text>
</comment>
<evidence type="ECO:0000256" key="1">
    <source>
        <dbReference type="ARBA" id="ARBA00023002"/>
    </source>
</evidence>
<gene>
    <name evidence="3" type="ORF">C8D99_10572</name>
</gene>
<reference evidence="3 4" key="1">
    <citation type="submission" date="2019-03" db="EMBL/GenBank/DDBJ databases">
        <title>Genomic Encyclopedia of Type Strains, Phase IV (KMG-IV): sequencing the most valuable type-strain genomes for metagenomic binning, comparative biology and taxonomic classification.</title>
        <authorList>
            <person name="Goeker M."/>
        </authorList>
    </citation>
    <scope>NUCLEOTIDE SEQUENCE [LARGE SCALE GENOMIC DNA]</scope>
    <source>
        <strain evidence="3 4">DSM 25964</strain>
    </source>
</reference>
<keyword evidence="4" id="KW-1185">Reference proteome</keyword>
<evidence type="ECO:0000259" key="2">
    <source>
        <dbReference type="Pfam" id="PF01058"/>
    </source>
</evidence>
<dbReference type="PANTHER" id="PTHR42845">
    <property type="entry name" value="COENZYME F420-REDUCING HYDROGENASE, GAMMA SUBUNIT"/>
    <property type="match status" value="1"/>
</dbReference>
<feature type="domain" description="NADH:ubiquinone oxidoreductase-like 20kDa subunit" evidence="2">
    <location>
        <begin position="14"/>
        <end position="162"/>
    </location>
</feature>
<dbReference type="GO" id="GO:0051536">
    <property type="term" value="F:iron-sulfur cluster binding"/>
    <property type="evidence" value="ECO:0007669"/>
    <property type="project" value="InterPro"/>
</dbReference>
<evidence type="ECO:0000313" key="4">
    <source>
        <dbReference type="Proteomes" id="UP000295066"/>
    </source>
</evidence>
<dbReference type="InterPro" id="IPR051349">
    <property type="entry name" value="Hydrogenase_assoc-protein"/>
</dbReference>
<accession>A0A4R8M812</accession>
<dbReference type="AlphaFoldDB" id="A0A4R8M812"/>
<dbReference type="GO" id="GO:0016491">
    <property type="term" value="F:oxidoreductase activity"/>
    <property type="evidence" value="ECO:0007669"/>
    <property type="project" value="UniProtKB-KW"/>
</dbReference>
<sequence length="179" mass="19731">MAKPKIASVWLEACAGCHMSFLDIDERIVDLLGKVELTATPITDIKTFPEVEVGVIEGALGNEEELHLAKELRERCKILIAWGDCAVFGGINCMRNFMPAEQVLKEGYVDTVSTVNPDGVLPRQDLPALLPQAIPVDRAVKVDVYVPGCPPDADTIYYVFSEILEGRIPTVPTDIMRYD</sequence>
<dbReference type="Gene3D" id="3.40.50.700">
    <property type="entry name" value="NADH:ubiquinone oxidoreductase-like, 20kDa subunit"/>
    <property type="match status" value="1"/>
</dbReference>
<dbReference type="Proteomes" id="UP000295066">
    <property type="component" value="Unassembled WGS sequence"/>
</dbReference>
<organism evidence="3 4">
    <name type="scientific">Aminivibrio pyruvatiphilus</name>
    <dbReference type="NCBI Taxonomy" id="1005740"/>
    <lineage>
        <taxon>Bacteria</taxon>
        <taxon>Thermotogati</taxon>
        <taxon>Synergistota</taxon>
        <taxon>Synergistia</taxon>
        <taxon>Synergistales</taxon>
        <taxon>Aminobacteriaceae</taxon>
        <taxon>Aminivibrio</taxon>
    </lineage>
</organism>
<dbReference type="InterPro" id="IPR006137">
    <property type="entry name" value="NADH_UbQ_OxRdtase-like_20kDa"/>
</dbReference>
<dbReference type="RefSeq" id="WP_133957106.1">
    <property type="nucleotide sequence ID" value="NZ_SORI01000005.1"/>
</dbReference>
<dbReference type="OrthoDB" id="9787729at2"/>
<name>A0A4R8M812_9BACT</name>
<evidence type="ECO:0000313" key="3">
    <source>
        <dbReference type="EMBL" id="TDY61659.1"/>
    </source>
</evidence>
<protein>
    <submittedName>
        <fullName evidence="3">NAD-reducing hydrogenase small subunit</fullName>
    </submittedName>
</protein>